<comment type="caution">
    <text evidence="2">The sequence shown here is derived from an EMBL/GenBank/DDBJ whole genome shotgun (WGS) entry which is preliminary data.</text>
</comment>
<evidence type="ECO:0000313" key="3">
    <source>
        <dbReference type="Proteomes" id="UP000540423"/>
    </source>
</evidence>
<dbReference type="Pfam" id="PF11575">
    <property type="entry name" value="FhuF_C"/>
    <property type="match status" value="1"/>
</dbReference>
<sequence>MPLAVTSPMRSTALLADVYRRLRAASPLLNIGAGLPGPDGDWITGRRLAEDQGVLELLVAAEELRIRDVYGVRARRDVAATWVLHRYAFTAVLAMSGPWYLDRRVPRLTPDAVAYDWRTRAISVAGAEGVSCLPGDPAAQSPGVRTVADEESLRAELRAAVADHLAPVLEAFRPVIRRGARALWGMATDELAEGIWHLGRVLGDQRAAVGAAEALLPGGTAPYFGRAGFRTPEGPNGEATRTRAGCCFFYTIRPDEVCDTCPRLSR</sequence>
<dbReference type="EMBL" id="JACHEM010000003">
    <property type="protein sequence ID" value="MBB6435241.1"/>
    <property type="molecule type" value="Genomic_DNA"/>
</dbReference>
<dbReference type="AlphaFoldDB" id="A0A7X0LPU9"/>
<organism evidence="2 3">
    <name type="scientific">Streptomyces candidus</name>
    <dbReference type="NCBI Taxonomy" id="67283"/>
    <lineage>
        <taxon>Bacteria</taxon>
        <taxon>Bacillati</taxon>
        <taxon>Actinomycetota</taxon>
        <taxon>Actinomycetes</taxon>
        <taxon>Kitasatosporales</taxon>
        <taxon>Streptomycetaceae</taxon>
        <taxon>Streptomyces</taxon>
    </lineage>
</organism>
<reference evidence="2 3" key="1">
    <citation type="submission" date="2020-08" db="EMBL/GenBank/DDBJ databases">
        <title>Genomic Encyclopedia of Type Strains, Phase IV (KMG-IV): sequencing the most valuable type-strain genomes for metagenomic binning, comparative biology and taxonomic classification.</title>
        <authorList>
            <person name="Goeker M."/>
        </authorList>
    </citation>
    <scope>NUCLEOTIDE SEQUENCE [LARGE SCALE GENOMIC DNA]</scope>
    <source>
        <strain evidence="2 3">DSM 40141</strain>
    </source>
</reference>
<gene>
    <name evidence="2" type="ORF">HNQ79_001692</name>
</gene>
<evidence type="ECO:0000259" key="1">
    <source>
        <dbReference type="Pfam" id="PF11575"/>
    </source>
</evidence>
<name>A0A7X0LPU9_9ACTN</name>
<feature type="domain" description="Ferric siderophore reductase C-terminal" evidence="1">
    <location>
        <begin position="243"/>
        <end position="263"/>
    </location>
</feature>
<protein>
    <recommendedName>
        <fullName evidence="1">Ferric siderophore reductase C-terminal domain-containing protein</fullName>
    </recommendedName>
</protein>
<accession>A0A7X0LPU9</accession>
<dbReference type="GO" id="GO:0051537">
    <property type="term" value="F:2 iron, 2 sulfur cluster binding"/>
    <property type="evidence" value="ECO:0007669"/>
    <property type="project" value="InterPro"/>
</dbReference>
<dbReference type="Proteomes" id="UP000540423">
    <property type="component" value="Unassembled WGS sequence"/>
</dbReference>
<dbReference type="InterPro" id="IPR024726">
    <property type="entry name" value="FhuF_C"/>
</dbReference>
<proteinExistence type="predicted"/>
<keyword evidence="3" id="KW-1185">Reference proteome</keyword>
<dbReference type="RefSeq" id="WP_229923318.1">
    <property type="nucleotide sequence ID" value="NZ_BNBN01000004.1"/>
</dbReference>
<evidence type="ECO:0000313" key="2">
    <source>
        <dbReference type="EMBL" id="MBB6435241.1"/>
    </source>
</evidence>